<comment type="similarity">
    <text evidence="5">Belongs to the L2HGDH family.</text>
</comment>
<dbReference type="OrthoDB" id="9801699at2"/>
<accession>A0A4Q7YSQ2</accession>
<evidence type="ECO:0000313" key="7">
    <source>
        <dbReference type="EMBL" id="RZU39983.1"/>
    </source>
</evidence>
<keyword evidence="3" id="KW-0274">FAD</keyword>
<evidence type="ECO:0000256" key="1">
    <source>
        <dbReference type="ARBA" id="ARBA00001974"/>
    </source>
</evidence>
<protein>
    <submittedName>
        <fullName evidence="7">2-hydroxyglutarate dehydrogenase/L-2-hydroxyglutarate oxidase</fullName>
    </submittedName>
</protein>
<dbReference type="Gene3D" id="3.30.9.10">
    <property type="entry name" value="D-Amino Acid Oxidase, subunit A, domain 2"/>
    <property type="match status" value="1"/>
</dbReference>
<dbReference type="SUPFAM" id="SSF51905">
    <property type="entry name" value="FAD/NAD(P)-binding domain"/>
    <property type="match status" value="1"/>
</dbReference>
<dbReference type="PANTHER" id="PTHR43104">
    <property type="entry name" value="L-2-HYDROXYGLUTARATE DEHYDROGENASE, MITOCHONDRIAL"/>
    <property type="match status" value="1"/>
</dbReference>
<dbReference type="GO" id="GO:0047545">
    <property type="term" value="F:(S)-2-hydroxyglutarate dehydrogenase activity"/>
    <property type="evidence" value="ECO:0007669"/>
    <property type="project" value="TreeGrafter"/>
</dbReference>
<dbReference type="PANTHER" id="PTHR43104:SF2">
    <property type="entry name" value="L-2-HYDROXYGLUTARATE DEHYDROGENASE, MITOCHONDRIAL"/>
    <property type="match status" value="1"/>
</dbReference>
<evidence type="ECO:0000256" key="4">
    <source>
        <dbReference type="ARBA" id="ARBA00023002"/>
    </source>
</evidence>
<evidence type="ECO:0000256" key="3">
    <source>
        <dbReference type="ARBA" id="ARBA00022827"/>
    </source>
</evidence>
<reference evidence="7 8" key="1">
    <citation type="submission" date="2019-02" db="EMBL/GenBank/DDBJ databases">
        <title>Genomic Encyclopedia of Archaeal and Bacterial Type Strains, Phase II (KMG-II): from individual species to whole genera.</title>
        <authorList>
            <person name="Goeker M."/>
        </authorList>
    </citation>
    <scope>NUCLEOTIDE SEQUENCE [LARGE SCALE GENOMIC DNA]</scope>
    <source>
        <strain evidence="7 8">DSM 18101</strain>
    </source>
</reference>
<dbReference type="InterPro" id="IPR036188">
    <property type="entry name" value="FAD/NAD-bd_sf"/>
</dbReference>
<evidence type="ECO:0000259" key="6">
    <source>
        <dbReference type="Pfam" id="PF01266"/>
    </source>
</evidence>
<dbReference type="InterPro" id="IPR006076">
    <property type="entry name" value="FAD-dep_OxRdtase"/>
</dbReference>
<dbReference type="Gene3D" id="3.50.50.60">
    <property type="entry name" value="FAD/NAD(P)-binding domain"/>
    <property type="match status" value="1"/>
</dbReference>
<gene>
    <name evidence="7" type="ORF">BDD14_1395</name>
</gene>
<dbReference type="Proteomes" id="UP000292958">
    <property type="component" value="Unassembled WGS sequence"/>
</dbReference>
<organism evidence="7 8">
    <name type="scientific">Edaphobacter modestus</name>
    <dbReference type="NCBI Taxonomy" id="388466"/>
    <lineage>
        <taxon>Bacteria</taxon>
        <taxon>Pseudomonadati</taxon>
        <taxon>Acidobacteriota</taxon>
        <taxon>Terriglobia</taxon>
        <taxon>Terriglobales</taxon>
        <taxon>Acidobacteriaceae</taxon>
        <taxon>Edaphobacter</taxon>
    </lineage>
</organism>
<feature type="domain" description="FAD dependent oxidoreductase" evidence="6">
    <location>
        <begin position="19"/>
        <end position="407"/>
    </location>
</feature>
<dbReference type="EMBL" id="SHKW01000001">
    <property type="protein sequence ID" value="RZU39983.1"/>
    <property type="molecule type" value="Genomic_DNA"/>
</dbReference>
<proteinExistence type="inferred from homology"/>
<evidence type="ECO:0000256" key="2">
    <source>
        <dbReference type="ARBA" id="ARBA00022630"/>
    </source>
</evidence>
<comment type="cofactor">
    <cofactor evidence="1">
        <name>FAD</name>
        <dbReference type="ChEBI" id="CHEBI:57692"/>
    </cofactor>
</comment>
<keyword evidence="4" id="KW-0560">Oxidoreductase</keyword>
<sequence length="421" mass="45727">MLNQSKSAEIAGLNLSQVDVAIIGAGIVGLATARELCTRFPGVSLVVLDKERTVGAHQTSHNSGVIHSGIYYKPGSLKARLCVEGANALIHFCRDHGVPYEICGKVIVATTEEEIPRLEELYRRGKGNGLEGLKMICAKEIRDLEPYAAGIRGIHVPGTGIVDYGKVAGKYAELITARGGQILLSCEVIGLRYVHSETVMETTRGEITAKFVINCAGLQSDKISQMANVKLDLKIIPFRGEYYELSPSKLGNLRGLIYPVPDPRFPFLGVHFTRRIEGGIEAGPNAVLALKREGYSRGSFAFGDVLDFATFPGFWRMAASYWHTSVEEYYRSLSKAAFLRALQRLMPDVSMEDLKPGGSGVRAQALGIDGKLIDDFYFAHTDGMVHVCNVPSPAATASLAIGKHIVDTAVERAGSILLRFI</sequence>
<evidence type="ECO:0000313" key="8">
    <source>
        <dbReference type="Proteomes" id="UP000292958"/>
    </source>
</evidence>
<name>A0A4Q7YSQ2_9BACT</name>
<comment type="caution">
    <text evidence="7">The sequence shown here is derived from an EMBL/GenBank/DDBJ whole genome shotgun (WGS) entry which is preliminary data.</text>
</comment>
<dbReference type="AlphaFoldDB" id="A0A4Q7YSQ2"/>
<dbReference type="Pfam" id="PF01266">
    <property type="entry name" value="DAO"/>
    <property type="match status" value="1"/>
</dbReference>
<evidence type="ECO:0000256" key="5">
    <source>
        <dbReference type="ARBA" id="ARBA00037941"/>
    </source>
</evidence>
<keyword evidence="8" id="KW-1185">Reference proteome</keyword>
<dbReference type="GO" id="GO:0005737">
    <property type="term" value="C:cytoplasm"/>
    <property type="evidence" value="ECO:0007669"/>
    <property type="project" value="TreeGrafter"/>
</dbReference>
<keyword evidence="2" id="KW-0285">Flavoprotein</keyword>
<dbReference type="NCBIfam" id="NF008726">
    <property type="entry name" value="PRK11728.1"/>
    <property type="match status" value="1"/>
</dbReference>